<accession>A0A6I6JBT3</accession>
<dbReference type="EMBL" id="CP046400">
    <property type="protein sequence ID" value="QGY40236.1"/>
    <property type="molecule type" value="Genomic_DNA"/>
</dbReference>
<dbReference type="Proteomes" id="UP000428328">
    <property type="component" value="Chromosome"/>
</dbReference>
<organism evidence="1 2">
    <name type="scientific">Pseudodesulfovibrio cashew</name>
    <dbReference type="NCBI Taxonomy" id="2678688"/>
    <lineage>
        <taxon>Bacteria</taxon>
        <taxon>Pseudomonadati</taxon>
        <taxon>Thermodesulfobacteriota</taxon>
        <taxon>Desulfovibrionia</taxon>
        <taxon>Desulfovibrionales</taxon>
        <taxon>Desulfovibrionaceae</taxon>
    </lineage>
</organism>
<dbReference type="AlphaFoldDB" id="A0A6I6JBT3"/>
<dbReference type="KEGG" id="psel:GM415_08885"/>
<keyword evidence="2" id="KW-1185">Reference proteome</keyword>
<gene>
    <name evidence="1" type="ORF">GM415_08885</name>
</gene>
<reference evidence="1 2" key="1">
    <citation type="submission" date="2019-11" db="EMBL/GenBank/DDBJ databases">
        <authorList>
            <person name="Zheng R.K."/>
            <person name="Sun C.M."/>
        </authorList>
    </citation>
    <scope>NUCLEOTIDE SEQUENCE [LARGE SCALE GENOMIC DNA]</scope>
    <source>
        <strain evidence="1 2">SRB007</strain>
    </source>
</reference>
<name>A0A6I6JBT3_9BACT</name>
<proteinExistence type="predicted"/>
<sequence>MFDIITGTDLLDKAKRELTKYQQQPNSDNLFNLFVTIRHIEDYAKYKFATRKSRNKYHKKIEDTFGDLYPWMLFICNKQKHCKVSTGVVGQAMEGGHVQYAFSGEINGAPLNELPINGGDEYRVEYNGATYELGQLAAMLIGKWENLL</sequence>
<evidence type="ECO:0000313" key="2">
    <source>
        <dbReference type="Proteomes" id="UP000428328"/>
    </source>
</evidence>
<protein>
    <submittedName>
        <fullName evidence="1">Uncharacterized protein</fullName>
    </submittedName>
</protein>
<evidence type="ECO:0000313" key="1">
    <source>
        <dbReference type="EMBL" id="QGY40236.1"/>
    </source>
</evidence>
<dbReference type="RefSeq" id="WP_158947458.1">
    <property type="nucleotide sequence ID" value="NZ_CP046400.1"/>
</dbReference>